<accession>A0ABQ5U465</accession>
<reference evidence="2" key="1">
    <citation type="journal article" date="2014" name="Int. J. Syst. Evol. Microbiol.">
        <title>Complete genome of a new Firmicutes species belonging to the dominant human colonic microbiota ('Ruminococcus bicirculans') reveals two chromosomes and a selective capacity to utilize plant glucans.</title>
        <authorList>
            <consortium name="NISC Comparative Sequencing Program"/>
            <person name="Wegmann U."/>
            <person name="Louis P."/>
            <person name="Goesmann A."/>
            <person name="Henrissat B."/>
            <person name="Duncan S.H."/>
            <person name="Flint H.J."/>
        </authorList>
    </citation>
    <scope>NUCLEOTIDE SEQUENCE</scope>
    <source>
        <strain evidence="2">NBRC 103408</strain>
    </source>
</reference>
<sequence>MGRPSPHPDNLTDLAFPETLTLWSLRYACDDQDRTCDPGPEQDEAAGILWRLHGLARCPEAYRHLCLFLPLLARDLCRPVHINRPACPEIAWDEWRLLQALGFCQLDHQPDPAPLLSPFLPPAEIEKARPVLRNWALALALSGYEIPVRPSVLFHLKKAVAGSTVTAPPASQSSRPVDGTSQAPLPILH</sequence>
<comment type="caution">
    <text evidence="2">The sequence shown here is derived from an EMBL/GenBank/DDBJ whole genome shotgun (WGS) entry which is preliminary data.</text>
</comment>
<evidence type="ECO:0000313" key="2">
    <source>
        <dbReference type="EMBL" id="GLQ06934.1"/>
    </source>
</evidence>
<feature type="compositionally biased region" description="Polar residues" evidence="1">
    <location>
        <begin position="165"/>
        <end position="183"/>
    </location>
</feature>
<proteinExistence type="predicted"/>
<name>A0ABQ5U465_9PROT</name>
<dbReference type="EMBL" id="BSNF01000008">
    <property type="protein sequence ID" value="GLQ06934.1"/>
    <property type="molecule type" value="Genomic_DNA"/>
</dbReference>
<dbReference type="RefSeq" id="WP_169561030.1">
    <property type="nucleotide sequence ID" value="NZ_BSNF01000008.1"/>
</dbReference>
<organism evidence="2 3">
    <name type="scientific">Sneathiella chinensis</name>
    <dbReference type="NCBI Taxonomy" id="349750"/>
    <lineage>
        <taxon>Bacteria</taxon>
        <taxon>Pseudomonadati</taxon>
        <taxon>Pseudomonadota</taxon>
        <taxon>Alphaproteobacteria</taxon>
        <taxon>Sneathiellales</taxon>
        <taxon>Sneathiellaceae</taxon>
        <taxon>Sneathiella</taxon>
    </lineage>
</organism>
<evidence type="ECO:0008006" key="4">
    <source>
        <dbReference type="Google" id="ProtNLM"/>
    </source>
</evidence>
<protein>
    <recommendedName>
        <fullName evidence="4">Nitrogen fixation protein NifQ</fullName>
    </recommendedName>
</protein>
<evidence type="ECO:0000313" key="3">
    <source>
        <dbReference type="Proteomes" id="UP001161409"/>
    </source>
</evidence>
<evidence type="ECO:0000256" key="1">
    <source>
        <dbReference type="SAM" id="MobiDB-lite"/>
    </source>
</evidence>
<gene>
    <name evidence="2" type="ORF">GCM10007924_21550</name>
</gene>
<reference evidence="2" key="2">
    <citation type="submission" date="2023-01" db="EMBL/GenBank/DDBJ databases">
        <title>Draft genome sequence of Sneathiella chinensis strain NBRC 103408.</title>
        <authorList>
            <person name="Sun Q."/>
            <person name="Mori K."/>
        </authorList>
    </citation>
    <scope>NUCLEOTIDE SEQUENCE</scope>
    <source>
        <strain evidence="2">NBRC 103408</strain>
    </source>
</reference>
<keyword evidence="3" id="KW-1185">Reference proteome</keyword>
<dbReference type="Proteomes" id="UP001161409">
    <property type="component" value="Unassembled WGS sequence"/>
</dbReference>
<feature type="region of interest" description="Disordered" evidence="1">
    <location>
        <begin position="165"/>
        <end position="189"/>
    </location>
</feature>